<evidence type="ECO:0000313" key="3">
    <source>
        <dbReference type="Proteomes" id="UP000054270"/>
    </source>
</evidence>
<dbReference type="Proteomes" id="UP000054270">
    <property type="component" value="Unassembled WGS sequence"/>
</dbReference>
<dbReference type="EMBL" id="KN817657">
    <property type="protein sequence ID" value="KJA15009.1"/>
    <property type="molecule type" value="Genomic_DNA"/>
</dbReference>
<protein>
    <submittedName>
        <fullName evidence="2">Uncharacterized protein</fullName>
    </submittedName>
</protein>
<name>A0A0D2N793_HYPSF</name>
<feature type="region of interest" description="Disordered" evidence="1">
    <location>
        <begin position="167"/>
        <end position="186"/>
    </location>
</feature>
<gene>
    <name evidence="2" type="ORF">HYPSUDRAFT_220222</name>
</gene>
<organism evidence="2 3">
    <name type="scientific">Hypholoma sublateritium (strain FD-334 SS-4)</name>
    <dbReference type="NCBI Taxonomy" id="945553"/>
    <lineage>
        <taxon>Eukaryota</taxon>
        <taxon>Fungi</taxon>
        <taxon>Dikarya</taxon>
        <taxon>Basidiomycota</taxon>
        <taxon>Agaricomycotina</taxon>
        <taxon>Agaricomycetes</taxon>
        <taxon>Agaricomycetidae</taxon>
        <taxon>Agaricales</taxon>
        <taxon>Agaricineae</taxon>
        <taxon>Strophariaceae</taxon>
        <taxon>Hypholoma</taxon>
    </lineage>
</organism>
<proteinExistence type="predicted"/>
<dbReference type="AlphaFoldDB" id="A0A0D2N793"/>
<sequence length="186" mass="20648">MPANPPFASIHALYDDVLLYIFAFNADMFADRQALHNTRIASQGCRQWRNLMLDTPTLWAKLIQVDMDEISKCRTHEWHNELIRRKAALGVSPSTPGHAHLVETALALLDAYARTSNAGVLTLNIVASIGAEARRGAEAVWPIPFGAAHLLKGARVHGLWSVERQDQAAPDLDVPPGRVHEHGRRR</sequence>
<keyword evidence="3" id="KW-1185">Reference proteome</keyword>
<reference evidence="3" key="1">
    <citation type="submission" date="2014-04" db="EMBL/GenBank/DDBJ databases">
        <title>Evolutionary Origins and Diversification of the Mycorrhizal Mutualists.</title>
        <authorList>
            <consortium name="DOE Joint Genome Institute"/>
            <consortium name="Mycorrhizal Genomics Consortium"/>
            <person name="Kohler A."/>
            <person name="Kuo A."/>
            <person name="Nagy L.G."/>
            <person name="Floudas D."/>
            <person name="Copeland A."/>
            <person name="Barry K.W."/>
            <person name="Cichocki N."/>
            <person name="Veneault-Fourrey C."/>
            <person name="LaButti K."/>
            <person name="Lindquist E.A."/>
            <person name="Lipzen A."/>
            <person name="Lundell T."/>
            <person name="Morin E."/>
            <person name="Murat C."/>
            <person name="Riley R."/>
            <person name="Ohm R."/>
            <person name="Sun H."/>
            <person name="Tunlid A."/>
            <person name="Henrissat B."/>
            <person name="Grigoriev I.V."/>
            <person name="Hibbett D.S."/>
            <person name="Martin F."/>
        </authorList>
    </citation>
    <scope>NUCLEOTIDE SEQUENCE [LARGE SCALE GENOMIC DNA]</scope>
    <source>
        <strain evidence="3">FD-334 SS-4</strain>
    </source>
</reference>
<evidence type="ECO:0000256" key="1">
    <source>
        <dbReference type="SAM" id="MobiDB-lite"/>
    </source>
</evidence>
<accession>A0A0D2N793</accession>
<dbReference type="Gene3D" id="1.20.1280.50">
    <property type="match status" value="1"/>
</dbReference>
<evidence type="ECO:0000313" key="2">
    <source>
        <dbReference type="EMBL" id="KJA15009.1"/>
    </source>
</evidence>